<evidence type="ECO:0000313" key="1">
    <source>
        <dbReference type="EMBL" id="KAJ8120920.1"/>
    </source>
</evidence>
<accession>A0ACC2J0E1</accession>
<dbReference type="EMBL" id="JAPESX010000515">
    <property type="protein sequence ID" value="KAJ8120920.1"/>
    <property type="molecule type" value="Genomic_DNA"/>
</dbReference>
<name>A0ACC2J0E1_9PEZI</name>
<dbReference type="Proteomes" id="UP001153334">
    <property type="component" value="Unassembled WGS sequence"/>
</dbReference>
<keyword evidence="2" id="KW-1185">Reference proteome</keyword>
<evidence type="ECO:0000313" key="2">
    <source>
        <dbReference type="Proteomes" id="UP001153334"/>
    </source>
</evidence>
<proteinExistence type="predicted"/>
<protein>
    <submittedName>
        <fullName evidence="1">Uncharacterized protein</fullName>
    </submittedName>
</protein>
<gene>
    <name evidence="1" type="ORF">ONZ43_g2499</name>
</gene>
<organism evidence="1 2">
    <name type="scientific">Nemania bipapillata</name>
    <dbReference type="NCBI Taxonomy" id="110536"/>
    <lineage>
        <taxon>Eukaryota</taxon>
        <taxon>Fungi</taxon>
        <taxon>Dikarya</taxon>
        <taxon>Ascomycota</taxon>
        <taxon>Pezizomycotina</taxon>
        <taxon>Sordariomycetes</taxon>
        <taxon>Xylariomycetidae</taxon>
        <taxon>Xylariales</taxon>
        <taxon>Xylariaceae</taxon>
        <taxon>Nemania</taxon>
    </lineage>
</organism>
<sequence>MRKVELEKAITERDQANHALQEARSRIHDLTQQLEATKYKYNSQEARLVSVEREVKKKTDELKHAEAKQQRLLKAIKAVQRDRKDMIANLRRQYDDHAAEYFALVEAEWRAAARELALAKQDRDESQRTLADCARVIKSLNSTLNSENGSA</sequence>
<reference evidence="1" key="1">
    <citation type="submission" date="2022-11" db="EMBL/GenBank/DDBJ databases">
        <title>Genome Sequence of Nemania bipapillata.</title>
        <authorList>
            <person name="Buettner E."/>
        </authorList>
    </citation>
    <scope>NUCLEOTIDE SEQUENCE</scope>
    <source>
        <strain evidence="1">CP14</strain>
    </source>
</reference>
<comment type="caution">
    <text evidence="1">The sequence shown here is derived from an EMBL/GenBank/DDBJ whole genome shotgun (WGS) entry which is preliminary data.</text>
</comment>